<feature type="chain" id="PRO_5005549524" evidence="1">
    <location>
        <begin position="25"/>
        <end position="325"/>
    </location>
</feature>
<accession>A0A0L0V769</accession>
<proteinExistence type="predicted"/>
<name>A0A0L0V769_9BASI</name>
<organism evidence="2 3">
    <name type="scientific">Puccinia striiformis f. sp. tritici PST-78</name>
    <dbReference type="NCBI Taxonomy" id="1165861"/>
    <lineage>
        <taxon>Eukaryota</taxon>
        <taxon>Fungi</taxon>
        <taxon>Dikarya</taxon>
        <taxon>Basidiomycota</taxon>
        <taxon>Pucciniomycotina</taxon>
        <taxon>Pucciniomycetes</taxon>
        <taxon>Pucciniales</taxon>
        <taxon>Pucciniaceae</taxon>
        <taxon>Puccinia</taxon>
    </lineage>
</organism>
<evidence type="ECO:0000313" key="2">
    <source>
        <dbReference type="EMBL" id="KNE95155.1"/>
    </source>
</evidence>
<evidence type="ECO:0000256" key="1">
    <source>
        <dbReference type="SAM" id="SignalP"/>
    </source>
</evidence>
<reference evidence="3" key="1">
    <citation type="submission" date="2014-03" db="EMBL/GenBank/DDBJ databases">
        <title>The Genome Sequence of Puccinia striiformis f. sp. tritici PST-78.</title>
        <authorList>
            <consortium name="The Broad Institute Genome Sequencing Platform"/>
            <person name="Cuomo C."/>
            <person name="Hulbert S."/>
            <person name="Chen X."/>
            <person name="Walker B."/>
            <person name="Young S.K."/>
            <person name="Zeng Q."/>
            <person name="Gargeya S."/>
            <person name="Fitzgerald M."/>
            <person name="Haas B."/>
            <person name="Abouelleil A."/>
            <person name="Alvarado L."/>
            <person name="Arachchi H.M."/>
            <person name="Berlin A.M."/>
            <person name="Chapman S.B."/>
            <person name="Goldberg J."/>
            <person name="Griggs A."/>
            <person name="Gujja S."/>
            <person name="Hansen M."/>
            <person name="Howarth C."/>
            <person name="Imamovic A."/>
            <person name="Larimer J."/>
            <person name="McCowan C."/>
            <person name="Montmayeur A."/>
            <person name="Murphy C."/>
            <person name="Neiman D."/>
            <person name="Pearson M."/>
            <person name="Priest M."/>
            <person name="Roberts A."/>
            <person name="Saif S."/>
            <person name="Shea T."/>
            <person name="Sisk P."/>
            <person name="Sykes S."/>
            <person name="Wortman J."/>
            <person name="Nusbaum C."/>
            <person name="Birren B."/>
        </authorList>
    </citation>
    <scope>NUCLEOTIDE SEQUENCE [LARGE SCALE GENOMIC DNA]</scope>
    <source>
        <strain evidence="3">race PST-78</strain>
    </source>
</reference>
<keyword evidence="3" id="KW-1185">Reference proteome</keyword>
<dbReference type="OrthoDB" id="2517464at2759"/>
<dbReference type="Proteomes" id="UP000054564">
    <property type="component" value="Unassembled WGS sequence"/>
</dbReference>
<gene>
    <name evidence="2" type="ORF">PSTG_11521</name>
</gene>
<evidence type="ECO:0000313" key="3">
    <source>
        <dbReference type="Proteomes" id="UP000054564"/>
    </source>
</evidence>
<comment type="caution">
    <text evidence="2">The sequence shown here is derived from an EMBL/GenBank/DDBJ whole genome shotgun (WGS) entry which is preliminary data.</text>
</comment>
<keyword evidence="1" id="KW-0732">Signal</keyword>
<feature type="signal peptide" evidence="1">
    <location>
        <begin position="1"/>
        <end position="24"/>
    </location>
</feature>
<dbReference type="AlphaFoldDB" id="A0A0L0V769"/>
<dbReference type="EMBL" id="AJIL01000102">
    <property type="protein sequence ID" value="KNE95155.1"/>
    <property type="molecule type" value="Genomic_DNA"/>
</dbReference>
<protein>
    <submittedName>
        <fullName evidence="2">Uncharacterized protein</fullName>
    </submittedName>
</protein>
<sequence>MGVAGLPIWLILTVLSGHINQSTCLSTFEDTFKVVYSDTPLLVSSRKEITKMLEEGQPPLTAMEYGQKITGWHPSGFESANTASHRNTGSDQAAAIQSDVEDKILRHLYRLRYPGLGPGFTRDAQEKYLELMKTLSENLLFDHPEIEKTMSLKYSPSLNPPNQGDSSELNNFRRPRRVRRVTWRGAARRTFWDSVELGDTSMNTGQEQHLSKIFNEFDKIYQLLVSEKSHTTSHGPKKTIYSLIFGLSDVLTRYLVVLERYRLIDSEPLSEFLNAENHWMVIFNNVFGKIPTAGDPTGMQLMYDFRDSLQHSGITQEIHGLLHCE</sequence>